<feature type="modified residue" description="N6-lipoyllysine" evidence="3 4">
    <location>
        <position position="65"/>
    </location>
</feature>
<dbReference type="InterPro" id="IPR002930">
    <property type="entry name" value="GCV_H"/>
</dbReference>
<dbReference type="NCBIfam" id="TIGR00527">
    <property type="entry name" value="gcvH"/>
    <property type="match status" value="1"/>
</dbReference>
<evidence type="ECO:0000256" key="4">
    <source>
        <dbReference type="PIRSR" id="PIRSR617453-50"/>
    </source>
</evidence>
<organism evidence="6 7">
    <name type="scientific">Candidatus Thermofonsia Clade 3 bacterium</name>
    <dbReference type="NCBI Taxonomy" id="2364212"/>
    <lineage>
        <taxon>Bacteria</taxon>
        <taxon>Bacillati</taxon>
        <taxon>Chloroflexota</taxon>
        <taxon>Candidatus Thermofontia</taxon>
        <taxon>Candidatus Thermofonsia Clade 3</taxon>
    </lineage>
</organism>
<comment type="similarity">
    <text evidence="1 3">Belongs to the GcvH family.</text>
</comment>
<name>A0A2M8QEG3_9CHLR</name>
<dbReference type="InterPro" id="IPR017453">
    <property type="entry name" value="GCV_H_sub"/>
</dbReference>
<evidence type="ECO:0000256" key="3">
    <source>
        <dbReference type="HAMAP-Rule" id="MF_00272"/>
    </source>
</evidence>
<evidence type="ECO:0000256" key="1">
    <source>
        <dbReference type="ARBA" id="ARBA00009249"/>
    </source>
</evidence>
<comment type="function">
    <text evidence="3">The glycine cleavage system catalyzes the degradation of glycine. The H protein shuttles the methylamine group of glycine from the P protein to the T protein.</text>
</comment>
<evidence type="ECO:0000313" key="7">
    <source>
        <dbReference type="Proteomes" id="UP000230790"/>
    </source>
</evidence>
<dbReference type="EMBL" id="PGTN01000021">
    <property type="protein sequence ID" value="PJF48190.1"/>
    <property type="molecule type" value="Genomic_DNA"/>
</dbReference>
<dbReference type="PROSITE" id="PS50968">
    <property type="entry name" value="BIOTINYL_LIPOYL"/>
    <property type="match status" value="1"/>
</dbReference>
<proteinExistence type="inferred from homology"/>
<evidence type="ECO:0000259" key="5">
    <source>
        <dbReference type="PROSITE" id="PS50968"/>
    </source>
</evidence>
<dbReference type="Proteomes" id="UP000230790">
    <property type="component" value="Unassembled WGS sequence"/>
</dbReference>
<dbReference type="InterPro" id="IPR033753">
    <property type="entry name" value="GCV_H/Fam206"/>
</dbReference>
<gene>
    <name evidence="3 6" type="primary">gcvH</name>
    <name evidence="6" type="ORF">CUN48_04700</name>
</gene>
<comment type="caution">
    <text evidence="6">The sequence shown here is derived from an EMBL/GenBank/DDBJ whole genome shotgun (WGS) entry which is preliminary data.</text>
</comment>
<dbReference type="Pfam" id="PF01597">
    <property type="entry name" value="GCV_H"/>
    <property type="match status" value="1"/>
</dbReference>
<dbReference type="InterPro" id="IPR011053">
    <property type="entry name" value="Single_hybrid_motif"/>
</dbReference>
<dbReference type="GO" id="GO:0009249">
    <property type="term" value="P:protein lipoylation"/>
    <property type="evidence" value="ECO:0007669"/>
    <property type="project" value="TreeGrafter"/>
</dbReference>
<feature type="domain" description="Lipoyl-binding" evidence="5">
    <location>
        <begin position="24"/>
        <end position="106"/>
    </location>
</feature>
<dbReference type="PANTHER" id="PTHR11715">
    <property type="entry name" value="GLYCINE CLEAVAGE SYSTEM H PROTEIN"/>
    <property type="match status" value="1"/>
</dbReference>
<dbReference type="InterPro" id="IPR000089">
    <property type="entry name" value="Biotin_lipoyl"/>
</dbReference>
<dbReference type="PANTHER" id="PTHR11715:SF3">
    <property type="entry name" value="GLYCINE CLEAVAGE SYSTEM H PROTEIN-RELATED"/>
    <property type="match status" value="1"/>
</dbReference>
<protein>
    <recommendedName>
        <fullName evidence="3">Glycine cleavage system H protein</fullName>
    </recommendedName>
</protein>
<evidence type="ECO:0000256" key="2">
    <source>
        <dbReference type="ARBA" id="ARBA00022823"/>
    </source>
</evidence>
<dbReference type="GO" id="GO:0005829">
    <property type="term" value="C:cytosol"/>
    <property type="evidence" value="ECO:0007669"/>
    <property type="project" value="TreeGrafter"/>
</dbReference>
<reference evidence="6 7" key="1">
    <citation type="submission" date="2017-11" db="EMBL/GenBank/DDBJ databases">
        <title>Evolution of Phototrophy in the Chloroflexi Phylum Driven by Horizontal Gene Transfer.</title>
        <authorList>
            <person name="Ward L.M."/>
            <person name="Hemp J."/>
            <person name="Shih P.M."/>
            <person name="Mcglynn S.E."/>
            <person name="Fischer W."/>
        </authorList>
    </citation>
    <scope>NUCLEOTIDE SEQUENCE [LARGE SCALE GENOMIC DNA]</scope>
    <source>
        <strain evidence="6">JP3_7</strain>
    </source>
</reference>
<sequence length="131" mass="14594">MASKIDPSARYLRTHEWARIEGDEIVCGISDHAQSAMNDLVYVELPRVGATYKAGEAFGVVESVKAASDVYMPVSGTITAVNTQLESKPEIINQDPYQRGWMIRIKPDDMAEFNNLLDADAYARLLNETEK</sequence>
<dbReference type="GO" id="GO:0005960">
    <property type="term" value="C:glycine cleavage complex"/>
    <property type="evidence" value="ECO:0007669"/>
    <property type="project" value="InterPro"/>
</dbReference>
<comment type="cofactor">
    <cofactor evidence="3">
        <name>(R)-lipoate</name>
        <dbReference type="ChEBI" id="CHEBI:83088"/>
    </cofactor>
    <text evidence="3">Binds 1 lipoyl cofactor covalently.</text>
</comment>
<dbReference type="HAMAP" id="MF_00272">
    <property type="entry name" value="GcvH"/>
    <property type="match status" value="1"/>
</dbReference>
<dbReference type="GO" id="GO:0019464">
    <property type="term" value="P:glycine decarboxylation via glycine cleavage system"/>
    <property type="evidence" value="ECO:0007669"/>
    <property type="project" value="UniProtKB-UniRule"/>
</dbReference>
<dbReference type="AlphaFoldDB" id="A0A2M8QEG3"/>
<comment type="subunit">
    <text evidence="3">The glycine cleavage system is composed of four proteins: P, T, L and H.</text>
</comment>
<evidence type="ECO:0000313" key="6">
    <source>
        <dbReference type="EMBL" id="PJF48190.1"/>
    </source>
</evidence>
<dbReference type="Gene3D" id="2.40.50.100">
    <property type="match status" value="1"/>
</dbReference>
<dbReference type="CDD" id="cd06848">
    <property type="entry name" value="GCS_H"/>
    <property type="match status" value="1"/>
</dbReference>
<dbReference type="SUPFAM" id="SSF51230">
    <property type="entry name" value="Single hybrid motif"/>
    <property type="match status" value="1"/>
</dbReference>
<keyword evidence="2 3" id="KW-0450">Lipoyl</keyword>
<accession>A0A2M8QEG3</accession>
<dbReference type="NCBIfam" id="NF002270">
    <property type="entry name" value="PRK01202.1"/>
    <property type="match status" value="1"/>
</dbReference>